<sequence>MEIYSEDLTPVRHYYLASEEDVAAAQMKVEAQGKWQAKLSLRCEDEITGASKLEFKSLLSCCACLDPQGKKKKALAQQQQHK</sequence>
<proteinExistence type="predicted"/>
<gene>
    <name evidence="1" type="ORF">RRG08_004580</name>
</gene>
<dbReference type="EMBL" id="JAWDGP010001658">
    <property type="protein sequence ID" value="KAK3789508.1"/>
    <property type="molecule type" value="Genomic_DNA"/>
</dbReference>
<evidence type="ECO:0000313" key="1">
    <source>
        <dbReference type="EMBL" id="KAK3789508.1"/>
    </source>
</evidence>
<comment type="caution">
    <text evidence="1">The sequence shown here is derived from an EMBL/GenBank/DDBJ whole genome shotgun (WGS) entry which is preliminary data.</text>
</comment>
<keyword evidence="2" id="KW-1185">Reference proteome</keyword>
<name>A0AAE1E1L4_9GAST</name>
<accession>A0AAE1E1L4</accession>
<protein>
    <submittedName>
        <fullName evidence="1">Uncharacterized protein</fullName>
    </submittedName>
</protein>
<organism evidence="1 2">
    <name type="scientific">Elysia crispata</name>
    <name type="common">lettuce slug</name>
    <dbReference type="NCBI Taxonomy" id="231223"/>
    <lineage>
        <taxon>Eukaryota</taxon>
        <taxon>Metazoa</taxon>
        <taxon>Spiralia</taxon>
        <taxon>Lophotrochozoa</taxon>
        <taxon>Mollusca</taxon>
        <taxon>Gastropoda</taxon>
        <taxon>Heterobranchia</taxon>
        <taxon>Euthyneura</taxon>
        <taxon>Panpulmonata</taxon>
        <taxon>Sacoglossa</taxon>
        <taxon>Placobranchoidea</taxon>
        <taxon>Plakobranchidae</taxon>
        <taxon>Elysia</taxon>
    </lineage>
</organism>
<reference evidence="1" key="1">
    <citation type="journal article" date="2023" name="G3 (Bethesda)">
        <title>A reference genome for the long-term kleptoplast-retaining sea slug Elysia crispata morphotype clarki.</title>
        <authorList>
            <person name="Eastman K.E."/>
            <person name="Pendleton A.L."/>
            <person name="Shaikh M.A."/>
            <person name="Suttiyut T."/>
            <person name="Ogas R."/>
            <person name="Tomko P."/>
            <person name="Gavelis G."/>
            <person name="Widhalm J.R."/>
            <person name="Wisecaver J.H."/>
        </authorList>
    </citation>
    <scope>NUCLEOTIDE SEQUENCE</scope>
    <source>
        <strain evidence="1">ECLA1</strain>
    </source>
</reference>
<evidence type="ECO:0000313" key="2">
    <source>
        <dbReference type="Proteomes" id="UP001283361"/>
    </source>
</evidence>
<dbReference type="Proteomes" id="UP001283361">
    <property type="component" value="Unassembled WGS sequence"/>
</dbReference>
<dbReference type="AlphaFoldDB" id="A0AAE1E1L4"/>